<reference evidence="1" key="4">
    <citation type="submission" date="2024-09" db="EMBL/GenBank/DDBJ databases">
        <authorList>
            <person name="Sun Q."/>
            <person name="Mori K."/>
        </authorList>
    </citation>
    <scope>NUCLEOTIDE SEQUENCE</scope>
    <source>
        <strain evidence="1">KCTC 62575</strain>
    </source>
</reference>
<evidence type="ECO:0000313" key="2">
    <source>
        <dbReference type="EMBL" id="RFC84856.1"/>
    </source>
</evidence>
<proteinExistence type="predicted"/>
<sequence>MQRKLILSVMILSLFACSKPEKNTVDPELEKIQLPEQIENTKTMSQGLTFDDIPNEKTVYETIEANNIDENEVLMNILQTQLLKDQFELFEKESGNAWSENDCHLNKIIQVKGQGLRTYTAKSKIGIGDKNNIFPDFTLLVFDFDHEQQAIQHFATLASAVSSNGFCNGKAPEKIVRHQNEIFYFTTRAEMFRTYINRYADFIEQQK</sequence>
<reference evidence="1" key="1">
    <citation type="journal article" date="2014" name="Int. J. Syst. Evol. Microbiol.">
        <title>Complete genome of a new Firmicutes species belonging to the dominant human colonic microbiota ('Ruminococcus bicirculans') reveals two chromosomes and a selective capacity to utilize plant glucans.</title>
        <authorList>
            <consortium name="NISC Comparative Sequencing Program"/>
            <person name="Wegmann U."/>
            <person name="Louis P."/>
            <person name="Goesmann A."/>
            <person name="Henrissat B."/>
            <person name="Duncan S.H."/>
            <person name="Flint H.J."/>
        </authorList>
    </citation>
    <scope>NUCLEOTIDE SEQUENCE</scope>
    <source>
        <strain evidence="1">KCTC 62575</strain>
    </source>
</reference>
<comment type="caution">
    <text evidence="2">The sequence shown here is derived from an EMBL/GenBank/DDBJ whole genome shotgun (WGS) entry which is preliminary data.</text>
</comment>
<dbReference type="Proteomes" id="UP001595455">
    <property type="component" value="Unassembled WGS sequence"/>
</dbReference>
<gene>
    <name evidence="1" type="ORF">ACFODO_04460</name>
    <name evidence="2" type="ORF">C9E89_004620</name>
</gene>
<dbReference type="RefSeq" id="WP_107008032.1">
    <property type="nucleotide sequence ID" value="NZ_JAVIDQ010000008.1"/>
</dbReference>
<keyword evidence="4" id="KW-1185">Reference proteome</keyword>
<evidence type="ECO:0000313" key="1">
    <source>
        <dbReference type="EMBL" id="MFC2994536.1"/>
    </source>
</evidence>
<dbReference type="EMBL" id="PYIX02000004">
    <property type="protein sequence ID" value="RFC84856.1"/>
    <property type="molecule type" value="Genomic_DNA"/>
</dbReference>
<dbReference type="OrthoDB" id="1274311at2"/>
<evidence type="ECO:0000313" key="3">
    <source>
        <dbReference type="Proteomes" id="UP000240957"/>
    </source>
</evidence>
<protein>
    <recommendedName>
        <fullName evidence="5">Lipoprotein</fullName>
    </recommendedName>
</protein>
<reference evidence="2 3" key="2">
    <citation type="submission" date="2018-08" db="EMBL/GenBank/DDBJ databases">
        <title>The draft genome of Acinetobacter sichuanensis strain WCHAc060041.</title>
        <authorList>
            <person name="Qin J."/>
            <person name="Feng Y."/>
            <person name="Zong Z."/>
        </authorList>
    </citation>
    <scope>NUCLEOTIDE SEQUENCE [LARGE SCALE GENOMIC DNA]</scope>
    <source>
        <strain evidence="2 3">WCHAc060041</strain>
    </source>
</reference>
<dbReference type="PROSITE" id="PS51257">
    <property type="entry name" value="PROKAR_LIPOPROTEIN"/>
    <property type="match status" value="1"/>
</dbReference>
<evidence type="ECO:0000313" key="4">
    <source>
        <dbReference type="Proteomes" id="UP001595455"/>
    </source>
</evidence>
<dbReference type="EMBL" id="JBHRSF010000007">
    <property type="protein sequence ID" value="MFC2994536.1"/>
    <property type="molecule type" value="Genomic_DNA"/>
</dbReference>
<dbReference type="AlphaFoldDB" id="A0A371YTQ1"/>
<evidence type="ECO:0008006" key="5">
    <source>
        <dbReference type="Google" id="ProtNLM"/>
    </source>
</evidence>
<organism evidence="2 3">
    <name type="scientific">Acinetobacter sichuanensis</name>
    <dbReference type="NCBI Taxonomy" id="2136183"/>
    <lineage>
        <taxon>Bacteria</taxon>
        <taxon>Pseudomonadati</taxon>
        <taxon>Pseudomonadota</taxon>
        <taxon>Gammaproteobacteria</taxon>
        <taxon>Moraxellales</taxon>
        <taxon>Moraxellaceae</taxon>
        <taxon>Acinetobacter</taxon>
    </lineage>
</organism>
<name>A0A371YTQ1_9GAMM</name>
<dbReference type="Proteomes" id="UP000240957">
    <property type="component" value="Unassembled WGS sequence"/>
</dbReference>
<reference evidence="4" key="3">
    <citation type="journal article" date="2019" name="Int. J. Syst. Evol. Microbiol.">
        <title>The Global Catalogue of Microorganisms (GCM) 10K type strain sequencing project: providing services to taxonomists for standard genome sequencing and annotation.</title>
        <authorList>
            <consortium name="The Broad Institute Genomics Platform"/>
            <consortium name="The Broad Institute Genome Sequencing Center for Infectious Disease"/>
            <person name="Wu L."/>
            <person name="Ma J."/>
        </authorList>
    </citation>
    <scope>NUCLEOTIDE SEQUENCE [LARGE SCALE GENOMIC DNA]</scope>
    <source>
        <strain evidence="4">KCTC 62575</strain>
    </source>
</reference>
<accession>A0A371YTQ1</accession>